<reference evidence="3" key="1">
    <citation type="submission" date="2013-11" db="EMBL/GenBank/DDBJ databases">
        <title>Genome sequence of the fusiform rust pathogen reveals effectors for host alternation and coevolution with pine.</title>
        <authorList>
            <consortium name="DOE Joint Genome Institute"/>
            <person name="Smith K."/>
            <person name="Pendleton A."/>
            <person name="Kubisiak T."/>
            <person name="Anderson C."/>
            <person name="Salamov A."/>
            <person name="Aerts A."/>
            <person name="Riley R."/>
            <person name="Clum A."/>
            <person name="Lindquist E."/>
            <person name="Ence D."/>
            <person name="Campbell M."/>
            <person name="Kronenberg Z."/>
            <person name="Feau N."/>
            <person name="Dhillon B."/>
            <person name="Hamelin R."/>
            <person name="Burleigh J."/>
            <person name="Smith J."/>
            <person name="Yandell M."/>
            <person name="Nelson C."/>
            <person name="Grigoriev I."/>
            <person name="Davis J."/>
        </authorList>
    </citation>
    <scope>NUCLEOTIDE SEQUENCE</scope>
    <source>
        <strain evidence="3">G11</strain>
    </source>
</reference>
<accession>A0A9P6TF14</accession>
<organism evidence="3 4">
    <name type="scientific">Cronartium quercuum f. sp. fusiforme G11</name>
    <dbReference type="NCBI Taxonomy" id="708437"/>
    <lineage>
        <taxon>Eukaryota</taxon>
        <taxon>Fungi</taxon>
        <taxon>Dikarya</taxon>
        <taxon>Basidiomycota</taxon>
        <taxon>Pucciniomycotina</taxon>
        <taxon>Pucciniomycetes</taxon>
        <taxon>Pucciniales</taxon>
        <taxon>Coleosporiaceae</taxon>
        <taxon>Cronartium</taxon>
    </lineage>
</organism>
<feature type="compositionally biased region" description="Acidic residues" evidence="1">
    <location>
        <begin position="62"/>
        <end position="74"/>
    </location>
</feature>
<dbReference type="AlphaFoldDB" id="A0A9P6TF14"/>
<keyword evidence="2" id="KW-0812">Transmembrane</keyword>
<dbReference type="Proteomes" id="UP000886653">
    <property type="component" value="Unassembled WGS sequence"/>
</dbReference>
<feature type="compositionally biased region" description="Polar residues" evidence="1">
    <location>
        <begin position="1"/>
        <end position="11"/>
    </location>
</feature>
<keyword evidence="4" id="KW-1185">Reference proteome</keyword>
<keyword evidence="2" id="KW-1133">Transmembrane helix</keyword>
<evidence type="ECO:0000313" key="4">
    <source>
        <dbReference type="Proteomes" id="UP000886653"/>
    </source>
</evidence>
<evidence type="ECO:0000256" key="1">
    <source>
        <dbReference type="SAM" id="MobiDB-lite"/>
    </source>
</evidence>
<evidence type="ECO:0000313" key="3">
    <source>
        <dbReference type="EMBL" id="KAG0149439.1"/>
    </source>
</evidence>
<gene>
    <name evidence="3" type="ORF">CROQUDRAFT_653751</name>
</gene>
<protein>
    <submittedName>
        <fullName evidence="3">Uncharacterized protein</fullName>
    </submittedName>
</protein>
<feature type="compositionally biased region" description="Polar residues" evidence="1">
    <location>
        <begin position="113"/>
        <end position="129"/>
    </location>
</feature>
<keyword evidence="2" id="KW-0472">Membrane</keyword>
<feature type="region of interest" description="Disordered" evidence="1">
    <location>
        <begin position="1"/>
        <end position="143"/>
    </location>
</feature>
<dbReference type="EMBL" id="MU167228">
    <property type="protein sequence ID" value="KAG0149439.1"/>
    <property type="molecule type" value="Genomic_DNA"/>
</dbReference>
<comment type="caution">
    <text evidence="3">The sequence shown here is derived from an EMBL/GenBank/DDBJ whole genome shotgun (WGS) entry which is preliminary data.</text>
</comment>
<dbReference type="OrthoDB" id="5582002at2759"/>
<evidence type="ECO:0000256" key="2">
    <source>
        <dbReference type="SAM" id="Phobius"/>
    </source>
</evidence>
<sequence>MTYHPNQTSEPQYYPVRPTNQSSSSPSNRFREEHEMNSTSRNAPQPPATRPRIQTAHAFGAESDDESESDEDEGQGFNVYKDNPGSSRRYTNATNLNTEVYRDDPFTPPARGQHNNFPSSPSTLVNRPSPSDPSELANKKPVQINKADMVHMPALGSDWARDEAREDKDWEGKPGVIEKSKWANRKKALASKQGTIGNSVQHWFSGKTKACGWFGRIHGLALLIFLLIGLALMLFFLLPRAPTLAYNNQTLFVGDNSTASFRRADPIGFSFDAKINLAFDGRNSYVGPKVHDLLVIVQDLGSSAIEVGRGTLDGGSLKLSTKDYTPFSATVHFTHSASAVTDPIWASYYAACAHMWPGNSTRPTLNLALGVSYSVSGLSGQQFESTTLNAIGCPVELSANAS</sequence>
<feature type="compositionally biased region" description="Polar residues" evidence="1">
    <location>
        <begin position="18"/>
        <end position="28"/>
    </location>
</feature>
<feature type="transmembrane region" description="Helical" evidence="2">
    <location>
        <begin position="217"/>
        <end position="238"/>
    </location>
</feature>
<proteinExistence type="predicted"/>
<name>A0A9P6TF14_9BASI</name>
<feature type="compositionally biased region" description="Polar residues" evidence="1">
    <location>
        <begin position="84"/>
        <end position="98"/>
    </location>
</feature>